<proteinExistence type="predicted"/>
<accession>A0A444VHY8</accession>
<comment type="caution">
    <text evidence="1">The sequence shown here is derived from an EMBL/GenBank/DDBJ whole genome shotgun (WGS) entry which is preliminary data.</text>
</comment>
<dbReference type="AlphaFoldDB" id="A0A444VHY8"/>
<protein>
    <recommendedName>
        <fullName evidence="3">Nucleotidyl transferase AbiEii/AbiGii toxin family protein</fullName>
    </recommendedName>
</protein>
<reference evidence="1 2" key="1">
    <citation type="submission" date="2014-04" db="EMBL/GenBank/DDBJ databases">
        <title>Whole genome of Muricauda olearia.</title>
        <authorList>
            <person name="Zhang X.-H."/>
            <person name="Tang K."/>
        </authorList>
    </citation>
    <scope>NUCLEOTIDE SEQUENCE [LARGE SCALE GENOMIC DNA]</scope>
    <source>
        <strain evidence="1 2">Th120</strain>
    </source>
</reference>
<gene>
    <name evidence="1" type="ORF">DN53_05480</name>
</gene>
<keyword evidence="2" id="KW-1185">Reference proteome</keyword>
<dbReference type="InterPro" id="IPR014942">
    <property type="entry name" value="AbiEii"/>
</dbReference>
<dbReference type="Proteomes" id="UP000290261">
    <property type="component" value="Unassembled WGS sequence"/>
</dbReference>
<organism evidence="1 2">
    <name type="scientific">Flagellimonas olearia</name>
    <dbReference type="NCBI Taxonomy" id="552546"/>
    <lineage>
        <taxon>Bacteria</taxon>
        <taxon>Pseudomonadati</taxon>
        <taxon>Bacteroidota</taxon>
        <taxon>Flavobacteriia</taxon>
        <taxon>Flavobacteriales</taxon>
        <taxon>Flavobacteriaceae</taxon>
        <taxon>Flagellimonas</taxon>
    </lineage>
</organism>
<evidence type="ECO:0000313" key="2">
    <source>
        <dbReference type="Proteomes" id="UP000290261"/>
    </source>
</evidence>
<dbReference type="RefSeq" id="WP_129655963.1">
    <property type="nucleotide sequence ID" value="NZ_ML142914.1"/>
</dbReference>
<dbReference type="Pfam" id="PF08843">
    <property type="entry name" value="AbiEii"/>
    <property type="match status" value="1"/>
</dbReference>
<dbReference type="EMBL" id="JJMP01000010">
    <property type="protein sequence ID" value="RYC50376.1"/>
    <property type="molecule type" value="Genomic_DNA"/>
</dbReference>
<evidence type="ECO:0000313" key="1">
    <source>
        <dbReference type="EMBL" id="RYC50376.1"/>
    </source>
</evidence>
<name>A0A444VHY8_9FLAO</name>
<sequence>MPTKYLHDHPDFADLLRIVEQETGIQVQLIEKDYWIMHVLHGLKGQGLDFELKGGTSLSKGYGIIDRFSEDIDIHIKPPVDMEVNENPKNTKPKSVQSRKEFYDWLAGHIHIDGIVTVERDTAFDDEAYYRSGGIRLHYESKTGHVEGMKEGILLEAGFDTVAPNAPITISSWAYDRAISNPDLTIIDNRAIDIACYHPGYTLVEKLQTIATKHRQEQGGAEPRPNMMRQYYDVHCLLAKKDVQDFIGTEAYTAHKMERFPKADQEIPIAENEAFLLNDPQTREAYKKRYIGTASLYYKGQPEFETLLTTIKAHIDRL</sequence>
<evidence type="ECO:0008006" key="3">
    <source>
        <dbReference type="Google" id="ProtNLM"/>
    </source>
</evidence>
<dbReference type="Gene3D" id="3.10.450.620">
    <property type="entry name" value="JHP933, nucleotidyltransferase-like core domain"/>
    <property type="match status" value="1"/>
</dbReference>